<gene>
    <name evidence="1" type="ORF">J2W98_003602</name>
</gene>
<organism evidence="1 2">
    <name type="scientific">Paenibacillus peoriae</name>
    <dbReference type="NCBI Taxonomy" id="59893"/>
    <lineage>
        <taxon>Bacteria</taxon>
        <taxon>Bacillati</taxon>
        <taxon>Bacillota</taxon>
        <taxon>Bacilli</taxon>
        <taxon>Bacillales</taxon>
        <taxon>Paenibacillaceae</taxon>
        <taxon>Paenibacillus</taxon>
    </lineage>
</organism>
<reference evidence="1 2" key="1">
    <citation type="submission" date="2023-07" db="EMBL/GenBank/DDBJ databases">
        <title>Sorghum-associated microbial communities from plants grown in Nebraska, USA.</title>
        <authorList>
            <person name="Schachtman D."/>
        </authorList>
    </citation>
    <scope>NUCLEOTIDE SEQUENCE [LARGE SCALE GENOMIC DNA]</scope>
    <source>
        <strain evidence="1 2">BE143</strain>
    </source>
</reference>
<evidence type="ECO:0000313" key="1">
    <source>
        <dbReference type="EMBL" id="MDR6779322.1"/>
    </source>
</evidence>
<sequence length="89" mass="10357">MKSNVRCDKLPLSRHQLANPYFDSHMLDRLKKNESTDLCNNYTIKYVGNEFSRIEPIDASKKFSNSTALKSLKKGQQKYRKTLDKLSET</sequence>
<proteinExistence type="predicted"/>
<protein>
    <submittedName>
        <fullName evidence="1">Uncharacterized protein</fullName>
    </submittedName>
</protein>
<dbReference type="EMBL" id="JAVDUG010000004">
    <property type="protein sequence ID" value="MDR6779322.1"/>
    <property type="molecule type" value="Genomic_DNA"/>
</dbReference>
<dbReference type="Proteomes" id="UP001266807">
    <property type="component" value="Unassembled WGS sequence"/>
</dbReference>
<accession>A0ABU1QIS3</accession>
<name>A0ABU1QIS3_9BACL</name>
<comment type="caution">
    <text evidence="1">The sequence shown here is derived from an EMBL/GenBank/DDBJ whole genome shotgun (WGS) entry which is preliminary data.</text>
</comment>
<evidence type="ECO:0000313" key="2">
    <source>
        <dbReference type="Proteomes" id="UP001266807"/>
    </source>
</evidence>
<keyword evidence="2" id="KW-1185">Reference proteome</keyword>